<evidence type="ECO:0000256" key="1">
    <source>
        <dbReference type="SAM" id="SignalP"/>
    </source>
</evidence>
<comment type="caution">
    <text evidence="2">The sequence shown here is derived from an EMBL/GenBank/DDBJ whole genome shotgun (WGS) entry which is preliminary data.</text>
</comment>
<protein>
    <submittedName>
        <fullName evidence="2">Ig-like domain-containing protein</fullName>
    </submittedName>
</protein>
<sequence>MNKNLTFIVCFAFLSPIGLFACSGGSDSDNADRAPITVTNVPPVAMNDAAETSDDNSVLVDVLSNDSDPDGGPLSITSISSAPTKGSAVIEDGKIRYTPNSGSVGEDTLTYQITDGEASNSAVVSIMLTQTITLKTQVLESSVQVGSVSIENENVSLIDINISGSQIEMDIAFNQAVDFSIRVNPQSETANYSLFSRTISFDDVIQGSDANRTISSETLPELNLSFMSSAAHILVSRNTNTANSLSTGQFIDTLKTINPDSLIYLAGFLKMLVEENELALSLNGVLDALSNTSNKDSVMSLISQLAKENGIDLFEFEPAIDNAQQAILENANGFSAPSIETLSANWIAALEPSREGLLPDFANIYQFKVNGTVTANNELAAPETFTWTSNEQGLTINQEREQRTLRFLNPDIIFGEIYDIFGNDTAFLLFNILQENSLQFISFELVENQEDTQLDFYRIDDKTSHILKSTSIEYSLAFNELYVADYPELANVIANKKIITAETWYLKPESLITRDNINSMFGKWVMPALAKLSPTLIAHRANEYLVYADQVSFFESQGLSRFEQANFNFEWSFIQNKLSFTFANFRLDITPFKRNGKELLTRFALYEDEQLYKQYAGKMIKFDDSGVTFAQDIGAQLPSAVAALAGRYSPEHWEGDKLKLDSIRAYALLPDNTSLFAIRANSPLDESDPGRGFHAQNDRRWRNAVNSHTLWLETSIDSEPQKVRTWEIIATESDGRVHILEEENWYTPIADENNLYINGRRLFLYPRLNTHLSVDLSEWESAWLEREF</sequence>
<dbReference type="PROSITE" id="PS51257">
    <property type="entry name" value="PROKAR_LIPOPROTEIN"/>
    <property type="match status" value="1"/>
</dbReference>
<keyword evidence="1" id="KW-0732">Signal</keyword>
<dbReference type="Gene3D" id="2.60.40.2810">
    <property type="match status" value="1"/>
</dbReference>
<dbReference type="EMBL" id="JBHSGU010000002">
    <property type="protein sequence ID" value="MFC4699415.1"/>
    <property type="molecule type" value="Genomic_DNA"/>
</dbReference>
<accession>A0ABV9LUY1</accession>
<organism evidence="2 3">
    <name type="scientific">Glaciecola siphonariae</name>
    <dbReference type="NCBI Taxonomy" id="521012"/>
    <lineage>
        <taxon>Bacteria</taxon>
        <taxon>Pseudomonadati</taxon>
        <taxon>Pseudomonadota</taxon>
        <taxon>Gammaproteobacteria</taxon>
        <taxon>Alteromonadales</taxon>
        <taxon>Alteromonadaceae</taxon>
        <taxon>Glaciecola</taxon>
    </lineage>
</organism>
<reference evidence="3" key="1">
    <citation type="journal article" date="2019" name="Int. J. Syst. Evol. Microbiol.">
        <title>The Global Catalogue of Microorganisms (GCM) 10K type strain sequencing project: providing services to taxonomists for standard genome sequencing and annotation.</title>
        <authorList>
            <consortium name="The Broad Institute Genomics Platform"/>
            <consortium name="The Broad Institute Genome Sequencing Center for Infectious Disease"/>
            <person name="Wu L."/>
            <person name="Ma J."/>
        </authorList>
    </citation>
    <scope>NUCLEOTIDE SEQUENCE [LARGE SCALE GENOMIC DNA]</scope>
    <source>
        <strain evidence="3">KACC 12507</strain>
    </source>
</reference>
<evidence type="ECO:0000313" key="3">
    <source>
        <dbReference type="Proteomes" id="UP001595897"/>
    </source>
</evidence>
<gene>
    <name evidence="2" type="ORF">ACFO4O_04495</name>
</gene>
<name>A0ABV9LUY1_9ALTE</name>
<keyword evidence="3" id="KW-1185">Reference proteome</keyword>
<feature type="chain" id="PRO_5045534962" evidence="1">
    <location>
        <begin position="22"/>
        <end position="788"/>
    </location>
</feature>
<dbReference type="RefSeq" id="WP_382406163.1">
    <property type="nucleotide sequence ID" value="NZ_JBHSGU010000002.1"/>
</dbReference>
<dbReference type="Pfam" id="PF17963">
    <property type="entry name" value="Big_9"/>
    <property type="match status" value="1"/>
</dbReference>
<proteinExistence type="predicted"/>
<dbReference type="Proteomes" id="UP001595897">
    <property type="component" value="Unassembled WGS sequence"/>
</dbReference>
<evidence type="ECO:0000313" key="2">
    <source>
        <dbReference type="EMBL" id="MFC4699415.1"/>
    </source>
</evidence>
<feature type="signal peptide" evidence="1">
    <location>
        <begin position="1"/>
        <end position="21"/>
    </location>
</feature>